<sequence length="304" mass="33744">MFTHTKLRFASYGEVLFDVFGTQKKIGGAPLNIALRIKSYQFPVAMISAVGTDENGTELWNYMYDKGINLRAVNRLEQYPTGVVNVTLGAQGSPSYDIQFPAAWDFIPHTAELDDLLEEIDVLIYGSLASRNATSRATLEELLSHEKHSKMYKVFDVNLRAPYYQFPLLRGFMDKADFIKFNDDEIYEIVEAMGLKITSLEHAMRWIADQTKSKTICVTRGAHGAVLLWDDEFYYNGGYHVQVADTVGAGDSFLGTLLCKLLVDQDPQKALDMACAVGSLVASASGANPTVNSADILHMMNANK</sequence>
<dbReference type="PANTHER" id="PTHR43085">
    <property type="entry name" value="HEXOKINASE FAMILY MEMBER"/>
    <property type="match status" value="1"/>
</dbReference>
<dbReference type="Gene3D" id="3.40.1190.20">
    <property type="match status" value="1"/>
</dbReference>
<proteinExistence type="inferred from homology"/>
<protein>
    <submittedName>
        <fullName evidence="5">Fructokinase</fullName>
    </submittedName>
</protein>
<evidence type="ECO:0000256" key="3">
    <source>
        <dbReference type="ARBA" id="ARBA00022777"/>
    </source>
</evidence>
<dbReference type="OrthoDB" id="9813569at2"/>
<dbReference type="EMBL" id="FPBK01000007">
    <property type="protein sequence ID" value="SFU56325.1"/>
    <property type="molecule type" value="Genomic_DNA"/>
</dbReference>
<keyword evidence="2" id="KW-0808">Transferase</keyword>
<keyword evidence="6" id="KW-1185">Reference proteome</keyword>
<name>A0A1I7H6M5_9FLAO</name>
<dbReference type="CDD" id="cd01167">
    <property type="entry name" value="bac_FRK"/>
    <property type="match status" value="1"/>
</dbReference>
<dbReference type="SUPFAM" id="SSF53613">
    <property type="entry name" value="Ribokinase-like"/>
    <property type="match status" value="1"/>
</dbReference>
<dbReference type="Pfam" id="PF00294">
    <property type="entry name" value="PfkB"/>
    <property type="match status" value="1"/>
</dbReference>
<keyword evidence="3 5" id="KW-0418">Kinase</keyword>
<evidence type="ECO:0000259" key="4">
    <source>
        <dbReference type="Pfam" id="PF00294"/>
    </source>
</evidence>
<dbReference type="RefSeq" id="WP_093025236.1">
    <property type="nucleotide sequence ID" value="NZ_FPBK01000007.1"/>
</dbReference>
<dbReference type="Proteomes" id="UP000199138">
    <property type="component" value="Unassembled WGS sequence"/>
</dbReference>
<gene>
    <name evidence="5" type="ORF">SAMN05216480_107132</name>
</gene>
<comment type="similarity">
    <text evidence="1">Belongs to the carbohydrate kinase PfkB family.</text>
</comment>
<evidence type="ECO:0000313" key="5">
    <source>
        <dbReference type="EMBL" id="SFU56325.1"/>
    </source>
</evidence>
<dbReference type="InterPro" id="IPR050306">
    <property type="entry name" value="PfkB_Carbo_kinase"/>
</dbReference>
<evidence type="ECO:0000256" key="2">
    <source>
        <dbReference type="ARBA" id="ARBA00022679"/>
    </source>
</evidence>
<dbReference type="InterPro" id="IPR029056">
    <property type="entry name" value="Ribokinase-like"/>
</dbReference>
<accession>A0A1I7H6M5</accession>
<dbReference type="PANTHER" id="PTHR43085:SF57">
    <property type="entry name" value="CARBOHYDRATE KINASE PFKB DOMAIN-CONTAINING PROTEIN"/>
    <property type="match status" value="1"/>
</dbReference>
<dbReference type="STRING" id="1224947.SAMN05216480_107132"/>
<feature type="domain" description="Carbohydrate kinase PfkB" evidence="4">
    <location>
        <begin position="9"/>
        <end position="289"/>
    </location>
</feature>
<dbReference type="AlphaFoldDB" id="A0A1I7H6M5"/>
<dbReference type="InterPro" id="IPR011611">
    <property type="entry name" value="PfkB_dom"/>
</dbReference>
<organism evidence="5 6">
    <name type="scientific">Pustulibacterium marinum</name>
    <dbReference type="NCBI Taxonomy" id="1224947"/>
    <lineage>
        <taxon>Bacteria</taxon>
        <taxon>Pseudomonadati</taxon>
        <taxon>Bacteroidota</taxon>
        <taxon>Flavobacteriia</taxon>
        <taxon>Flavobacteriales</taxon>
        <taxon>Flavobacteriaceae</taxon>
        <taxon>Pustulibacterium</taxon>
    </lineage>
</organism>
<dbReference type="GO" id="GO:0016301">
    <property type="term" value="F:kinase activity"/>
    <property type="evidence" value="ECO:0007669"/>
    <property type="project" value="UniProtKB-KW"/>
</dbReference>
<evidence type="ECO:0000256" key="1">
    <source>
        <dbReference type="ARBA" id="ARBA00010688"/>
    </source>
</evidence>
<evidence type="ECO:0000313" key="6">
    <source>
        <dbReference type="Proteomes" id="UP000199138"/>
    </source>
</evidence>
<reference evidence="6" key="1">
    <citation type="submission" date="2016-10" db="EMBL/GenBank/DDBJ databases">
        <authorList>
            <person name="Varghese N."/>
            <person name="Submissions S."/>
        </authorList>
    </citation>
    <scope>NUCLEOTIDE SEQUENCE [LARGE SCALE GENOMIC DNA]</scope>
    <source>
        <strain evidence="6">CGMCC 1.12333</strain>
    </source>
</reference>